<evidence type="ECO:0000313" key="8">
    <source>
        <dbReference type="EMBL" id="EDP44251.1"/>
    </source>
</evidence>
<organism evidence="8 9">
    <name type="scientific">Malassezia globosa (strain ATCC MYA-4612 / CBS 7966)</name>
    <name type="common">Dandruff-associated fungus</name>
    <dbReference type="NCBI Taxonomy" id="425265"/>
    <lineage>
        <taxon>Eukaryota</taxon>
        <taxon>Fungi</taxon>
        <taxon>Dikarya</taxon>
        <taxon>Basidiomycota</taxon>
        <taxon>Ustilaginomycotina</taxon>
        <taxon>Malasseziomycetes</taxon>
        <taxon>Malasseziales</taxon>
        <taxon>Malasseziaceae</taxon>
        <taxon>Malassezia</taxon>
    </lineage>
</organism>
<dbReference type="GO" id="GO:0072657">
    <property type="term" value="P:protein localization to membrane"/>
    <property type="evidence" value="ECO:0007669"/>
    <property type="project" value="TreeGrafter"/>
</dbReference>
<feature type="chain" id="PRO_5007360292" description="Transmembrane 9 superfamily member" evidence="7">
    <location>
        <begin position="21"/>
        <end position="633"/>
    </location>
</feature>
<dbReference type="InParanoid" id="A8PYE8"/>
<evidence type="ECO:0000256" key="2">
    <source>
        <dbReference type="ARBA" id="ARBA00005227"/>
    </source>
</evidence>
<evidence type="ECO:0000256" key="3">
    <source>
        <dbReference type="ARBA" id="ARBA00022692"/>
    </source>
</evidence>
<sequence length="633" mass="70461">MRLLLCACACALSLAWGVNAWYLPGSAPRSYANGQSVPVHVNALQPMAGATPVHGLVSYDYYDERLGFCRPSSGIKAERGSLGSILFGDRIYNSPLAVDMLQAKSCVPICKTQATPEQADFINKRIFERYAVNWMVDGLPAADIDLATNAEQSLRANSVGFVLGTILDAQGHRLKTPALYNHYQLNISYHERSPNEYRVVGVNVRPMSLSSLPAGNAGAEPRCDVNEPMFLNPNATTPVVYTYSVVWTRSNTPWATRWDAYLHVVDPRIHWYSLLNSTAIVALLCVIVTIIMARSMRRDIYRYNAIDLAEDIQEDFGWKLVHGEVFRPPASSMMLSVMAGSGAQLGAMASVTLLFALLGFLNPSNRGSLGTIMIVTYTLFGCLGGYVSARVYASFDGALWRRNMFLSAVLLPTAVFALMNLLNFVLVLNHSSGAVPFGTLLALVALWFLIHVPLSLIGSYFGLKAGGFEHPLRVNQIPRQIPPAPWYLRLWPSAMLSGLLPFGAAWLELFFIINSLFGNRVYYAFGFLSLTFVVTVLTTATVSILNLYCHLCAEDYRWQWRSFITGGASAFWLFMYGLFFCITRLNLPDLSSKFLFIGYLLMISTLDFLLFGFVGFITCYICVQRMYRHIRVD</sequence>
<dbReference type="OrthoDB" id="1666796at2759"/>
<dbReference type="AlphaFoldDB" id="A8PYE8"/>
<feature type="transmembrane region" description="Helical" evidence="7">
    <location>
        <begin position="560"/>
        <end position="585"/>
    </location>
</feature>
<dbReference type="PANTHER" id="PTHR10766">
    <property type="entry name" value="TRANSMEMBRANE 9 SUPERFAMILY PROTEIN"/>
    <property type="match status" value="1"/>
</dbReference>
<proteinExistence type="inferred from homology"/>
<feature type="transmembrane region" description="Helical" evidence="7">
    <location>
        <begin position="440"/>
        <end position="463"/>
    </location>
</feature>
<dbReference type="OMA" id="KVYYMFG"/>
<feature type="transmembrane region" description="Helical" evidence="7">
    <location>
        <begin position="372"/>
        <end position="393"/>
    </location>
</feature>
<dbReference type="PANTHER" id="PTHR10766:SF111">
    <property type="entry name" value="TRANSMEMBRANE 9 SUPERFAMILY MEMBER 2"/>
    <property type="match status" value="1"/>
</dbReference>
<keyword evidence="9" id="KW-1185">Reference proteome</keyword>
<dbReference type="InterPro" id="IPR004240">
    <property type="entry name" value="EMP70"/>
</dbReference>
<dbReference type="KEGG" id="mgl:MGL_1648"/>
<feature type="transmembrane region" description="Helical" evidence="7">
    <location>
        <begin position="271"/>
        <end position="293"/>
    </location>
</feature>
<dbReference type="RefSeq" id="XP_001731465.1">
    <property type="nucleotide sequence ID" value="XM_001731413.1"/>
</dbReference>
<feature type="signal peptide" evidence="7">
    <location>
        <begin position="1"/>
        <end position="20"/>
    </location>
</feature>
<feature type="transmembrane region" description="Helical" evidence="7">
    <location>
        <begin position="337"/>
        <end position="360"/>
    </location>
</feature>
<dbReference type="FunCoup" id="A8PYE8">
    <property type="interactions" value="361"/>
</dbReference>
<evidence type="ECO:0000256" key="4">
    <source>
        <dbReference type="ARBA" id="ARBA00022729"/>
    </source>
</evidence>
<comment type="similarity">
    <text evidence="2 7">Belongs to the nonaspanin (TM9SF) (TC 9.A.2) family.</text>
</comment>
<gene>
    <name evidence="8" type="ORF">MGL_1648</name>
</gene>
<evidence type="ECO:0000256" key="1">
    <source>
        <dbReference type="ARBA" id="ARBA00004141"/>
    </source>
</evidence>
<comment type="caution">
    <text evidence="8">The sequence shown here is derived from an EMBL/GenBank/DDBJ whole genome shotgun (WGS) entry which is preliminary data.</text>
</comment>
<keyword evidence="4 7" id="KW-0732">Signal</keyword>
<dbReference type="Proteomes" id="UP000008837">
    <property type="component" value="Unassembled WGS sequence"/>
</dbReference>
<dbReference type="Pfam" id="PF02990">
    <property type="entry name" value="EMP70"/>
    <property type="match status" value="1"/>
</dbReference>
<evidence type="ECO:0000256" key="5">
    <source>
        <dbReference type="ARBA" id="ARBA00022989"/>
    </source>
</evidence>
<feature type="transmembrane region" description="Helical" evidence="7">
    <location>
        <begin position="597"/>
        <end position="623"/>
    </location>
</feature>
<dbReference type="VEuPathDB" id="FungiDB:MGL_1648"/>
<evidence type="ECO:0000313" key="9">
    <source>
        <dbReference type="Proteomes" id="UP000008837"/>
    </source>
</evidence>
<dbReference type="GO" id="GO:0005737">
    <property type="term" value="C:cytoplasm"/>
    <property type="evidence" value="ECO:0007669"/>
    <property type="project" value="UniProtKB-ARBA"/>
</dbReference>
<dbReference type="GO" id="GO:0007034">
    <property type="term" value="P:vacuolar transport"/>
    <property type="evidence" value="ECO:0007669"/>
    <property type="project" value="TreeGrafter"/>
</dbReference>
<keyword evidence="3 7" id="KW-0812">Transmembrane</keyword>
<comment type="subcellular location">
    <subcellularLocation>
        <location evidence="1">Membrane</location>
        <topology evidence="1">Multi-pass membrane protein</topology>
    </subcellularLocation>
</comment>
<reference evidence="8 9" key="1">
    <citation type="journal article" date="2007" name="Proc. Natl. Acad. Sci. U.S.A.">
        <title>Dandruff-associated Malassezia genomes reveal convergent and divergent virulence traits shared with plant and human fungal pathogens.</title>
        <authorList>
            <person name="Xu J."/>
            <person name="Saunders C.W."/>
            <person name="Hu P."/>
            <person name="Grant R.A."/>
            <person name="Boekhout T."/>
            <person name="Kuramae E.E."/>
            <person name="Kronstad J.W."/>
            <person name="Deangelis Y.M."/>
            <person name="Reeder N.L."/>
            <person name="Johnstone K.R."/>
            <person name="Leland M."/>
            <person name="Fieno A.M."/>
            <person name="Begley W.M."/>
            <person name="Sun Y."/>
            <person name="Lacey M.P."/>
            <person name="Chaudhary T."/>
            <person name="Keough T."/>
            <person name="Chu L."/>
            <person name="Sears R."/>
            <person name="Yuan B."/>
            <person name="Dawson T.L.Jr."/>
        </authorList>
    </citation>
    <scope>NUCLEOTIDE SEQUENCE [LARGE SCALE GENOMIC DNA]</scope>
    <source>
        <strain evidence="9">ATCC MYA-4612 / CBS 7966</strain>
    </source>
</reference>
<feature type="transmembrane region" description="Helical" evidence="7">
    <location>
        <begin position="523"/>
        <end position="548"/>
    </location>
</feature>
<feature type="transmembrane region" description="Helical" evidence="7">
    <location>
        <begin position="405"/>
        <end position="428"/>
    </location>
</feature>
<protein>
    <recommendedName>
        <fullName evidence="7">Transmembrane 9 superfamily member</fullName>
    </recommendedName>
</protein>
<evidence type="ECO:0000256" key="7">
    <source>
        <dbReference type="RuleBase" id="RU363079"/>
    </source>
</evidence>
<dbReference type="GeneID" id="5855772"/>
<name>A8PYE8_MALGO</name>
<dbReference type="STRING" id="425265.A8PYE8"/>
<dbReference type="GO" id="GO:0016020">
    <property type="term" value="C:membrane"/>
    <property type="evidence" value="ECO:0007669"/>
    <property type="project" value="UniProtKB-SubCell"/>
</dbReference>
<keyword evidence="6 7" id="KW-0472">Membrane</keyword>
<accession>A8PYE8</accession>
<dbReference type="EMBL" id="AAYY01000004">
    <property type="protein sequence ID" value="EDP44251.1"/>
    <property type="molecule type" value="Genomic_DNA"/>
</dbReference>
<feature type="transmembrane region" description="Helical" evidence="7">
    <location>
        <begin position="496"/>
        <end position="517"/>
    </location>
</feature>
<keyword evidence="5 7" id="KW-1133">Transmembrane helix</keyword>
<evidence type="ECO:0000256" key="6">
    <source>
        <dbReference type="ARBA" id="ARBA00023136"/>
    </source>
</evidence>